<dbReference type="Gramene" id="AUR62031609-RA">
    <property type="protein sequence ID" value="AUR62031609-RA:cds"/>
    <property type="gene ID" value="AUR62031609"/>
</dbReference>
<dbReference type="PANTHER" id="PTHR47123:SF15">
    <property type="entry name" value="F-BOX PROTEIN SKIP23"/>
    <property type="match status" value="1"/>
</dbReference>
<keyword evidence="3" id="KW-1185">Reference proteome</keyword>
<sequence>MVASSSRVSVVFESYVVNSAFGGVLQNPFKKAVVAKNFAGNGDFIVLGRLVMIDSRLKPFDLVPKLMFGEGKCTYLVECDGNLYVVDRVGVDDSRDFKLGVFKLDDKGRFWDYELDLNDCVFFVGDDANFSLSRNDYHGDIGNVIYFKGVTLEDDGDRIGGIDEFTKVFEMKTNSSSYLVESESYAKLYWPPSSWFSLAVALNLR</sequence>
<proteinExistence type="predicted"/>
<reference evidence="2" key="1">
    <citation type="journal article" date="2017" name="Nature">
        <title>The genome of Chenopodium quinoa.</title>
        <authorList>
            <person name="Jarvis D.E."/>
            <person name="Ho Y.S."/>
            <person name="Lightfoot D.J."/>
            <person name="Schmoeckel S.M."/>
            <person name="Li B."/>
            <person name="Borm T.J.A."/>
            <person name="Ohyanagi H."/>
            <person name="Mineta K."/>
            <person name="Michell C.T."/>
            <person name="Saber N."/>
            <person name="Kharbatia N.M."/>
            <person name="Rupper R.R."/>
            <person name="Sharp A.R."/>
            <person name="Dally N."/>
            <person name="Boughton B.A."/>
            <person name="Woo Y.H."/>
            <person name="Gao G."/>
            <person name="Schijlen E.G.W.M."/>
            <person name="Guo X."/>
            <person name="Momin A.A."/>
            <person name="Negrao S."/>
            <person name="Al-Babili S."/>
            <person name="Gehring C."/>
            <person name="Roessner U."/>
            <person name="Jung C."/>
            <person name="Murphy K."/>
            <person name="Arold S.T."/>
            <person name="Gojobori T."/>
            <person name="van der Linden C.G."/>
            <person name="van Loo E.N."/>
            <person name="Jellen E.N."/>
            <person name="Maughan P.J."/>
            <person name="Tester M."/>
        </authorList>
    </citation>
    <scope>NUCLEOTIDE SEQUENCE [LARGE SCALE GENOMIC DNA]</scope>
    <source>
        <strain evidence="2">cv. PI 614886</strain>
    </source>
</reference>
<reference evidence="2" key="2">
    <citation type="submission" date="2021-03" db="UniProtKB">
        <authorList>
            <consortium name="EnsemblPlants"/>
        </authorList>
    </citation>
    <scope>IDENTIFICATION</scope>
</reference>
<name>A0A803MKZ7_CHEQI</name>
<accession>A0A803MKZ7</accession>
<dbReference type="AlphaFoldDB" id="A0A803MKZ7"/>
<protein>
    <recommendedName>
        <fullName evidence="1">KIB1-4 beta-propeller domain-containing protein</fullName>
    </recommendedName>
</protein>
<dbReference type="InterPro" id="IPR005174">
    <property type="entry name" value="KIB1-4_b-propeller"/>
</dbReference>
<dbReference type="OMA" id="CTYLVEC"/>
<dbReference type="InterPro" id="IPR051304">
    <property type="entry name" value="SCF_F-box_domain"/>
</dbReference>
<evidence type="ECO:0000259" key="1">
    <source>
        <dbReference type="Pfam" id="PF03478"/>
    </source>
</evidence>
<evidence type="ECO:0000313" key="2">
    <source>
        <dbReference type="EnsemblPlants" id="AUR62031609-RA:cds"/>
    </source>
</evidence>
<dbReference type="PANTHER" id="PTHR47123">
    <property type="entry name" value="F-BOX PROTEIN SKIP23"/>
    <property type="match status" value="1"/>
</dbReference>
<dbReference type="EnsemblPlants" id="AUR62031609-RA">
    <property type="protein sequence ID" value="AUR62031609-RA:cds"/>
    <property type="gene ID" value="AUR62031609"/>
</dbReference>
<dbReference type="Proteomes" id="UP000596660">
    <property type="component" value="Unplaced"/>
</dbReference>
<organism evidence="2 3">
    <name type="scientific">Chenopodium quinoa</name>
    <name type="common">Quinoa</name>
    <dbReference type="NCBI Taxonomy" id="63459"/>
    <lineage>
        <taxon>Eukaryota</taxon>
        <taxon>Viridiplantae</taxon>
        <taxon>Streptophyta</taxon>
        <taxon>Embryophyta</taxon>
        <taxon>Tracheophyta</taxon>
        <taxon>Spermatophyta</taxon>
        <taxon>Magnoliopsida</taxon>
        <taxon>eudicotyledons</taxon>
        <taxon>Gunneridae</taxon>
        <taxon>Pentapetalae</taxon>
        <taxon>Caryophyllales</taxon>
        <taxon>Chenopodiaceae</taxon>
        <taxon>Chenopodioideae</taxon>
        <taxon>Atripliceae</taxon>
        <taxon>Chenopodium</taxon>
    </lineage>
</organism>
<feature type="domain" description="KIB1-4 beta-propeller" evidence="1">
    <location>
        <begin position="56"/>
        <end position="155"/>
    </location>
</feature>
<evidence type="ECO:0000313" key="3">
    <source>
        <dbReference type="Proteomes" id="UP000596660"/>
    </source>
</evidence>
<dbReference type="Pfam" id="PF03478">
    <property type="entry name" value="Beta-prop_KIB1-4"/>
    <property type="match status" value="1"/>
</dbReference>